<gene>
    <name evidence="5" type="ORF">MVEN_00730200</name>
</gene>
<accession>A0A8H7D3D8</accession>
<evidence type="ECO:0000256" key="4">
    <source>
        <dbReference type="SAM" id="Phobius"/>
    </source>
</evidence>
<evidence type="ECO:0000256" key="2">
    <source>
        <dbReference type="ARBA" id="ARBA00023043"/>
    </source>
</evidence>
<dbReference type="AlphaFoldDB" id="A0A8H7D3D8"/>
<feature type="transmembrane region" description="Helical" evidence="4">
    <location>
        <begin position="82"/>
        <end position="106"/>
    </location>
</feature>
<organism evidence="5 6">
    <name type="scientific">Mycena venus</name>
    <dbReference type="NCBI Taxonomy" id="2733690"/>
    <lineage>
        <taxon>Eukaryota</taxon>
        <taxon>Fungi</taxon>
        <taxon>Dikarya</taxon>
        <taxon>Basidiomycota</taxon>
        <taxon>Agaricomycotina</taxon>
        <taxon>Agaricomycetes</taxon>
        <taxon>Agaricomycetidae</taxon>
        <taxon>Agaricales</taxon>
        <taxon>Marasmiineae</taxon>
        <taxon>Mycenaceae</taxon>
        <taxon>Mycena</taxon>
    </lineage>
</organism>
<dbReference type="SUPFAM" id="SSF48403">
    <property type="entry name" value="Ankyrin repeat"/>
    <property type="match status" value="1"/>
</dbReference>
<comment type="caution">
    <text evidence="5">The sequence shown here is derived from an EMBL/GenBank/DDBJ whole genome shotgun (WGS) entry which is preliminary data.</text>
</comment>
<feature type="repeat" description="ANK" evidence="3">
    <location>
        <begin position="438"/>
        <end position="470"/>
    </location>
</feature>
<proteinExistence type="predicted"/>
<dbReference type="Pfam" id="PF12796">
    <property type="entry name" value="Ank_2"/>
    <property type="match status" value="1"/>
</dbReference>
<dbReference type="PANTHER" id="PTHR24171">
    <property type="entry name" value="ANKYRIN REPEAT DOMAIN-CONTAINING PROTEIN 39-RELATED"/>
    <property type="match status" value="1"/>
</dbReference>
<keyword evidence="2 3" id="KW-0040">ANK repeat</keyword>
<keyword evidence="4" id="KW-0472">Membrane</keyword>
<dbReference type="Pfam" id="PF00023">
    <property type="entry name" value="Ank"/>
    <property type="match status" value="1"/>
</dbReference>
<keyword evidence="1" id="KW-0677">Repeat</keyword>
<reference evidence="5" key="1">
    <citation type="submission" date="2020-05" db="EMBL/GenBank/DDBJ databases">
        <title>Mycena genomes resolve the evolution of fungal bioluminescence.</title>
        <authorList>
            <person name="Tsai I.J."/>
        </authorList>
    </citation>
    <scope>NUCLEOTIDE SEQUENCE</scope>
    <source>
        <strain evidence="5">CCC161011</strain>
    </source>
</reference>
<sequence>MTECIPPNPDISGIGVRIAIYAQNFLCFFPVIVHLWDGIISTDELDGIKDQSIGMLAIAFAILISTIVQAKSGGNNATITNYHAAIVLDLSWINNTSTWIWFILFVHNRTKNNNKPAPATCWEWYKILREPLVELFTAPSGTEADPLPTLWARVRHLWAHVWHFVVRIWHLATKESVLTLGSLHLSVMAAIGLWLWSNPTRFGTSVPCNPTLAIIGHGVPFSRPLRIVSLMMYSLVLVPGVNLILPFLFFLSLHIGYNHVRVAYNRRWRPAFVIRGVPYNPTYLPGSQSSNDSLPTAYTHFLITGLGLLVLFNVFFVVDIEKTLQHNKGDQTGEENEWGFGQVLAMLLLVVPLRDAWRAFQDIRNKLRGVNAQFVELLRRECEAAPIVDELERMIKRGADPKQHPISRRYLQVAASRGHQEVVRILLDENVSPNSEGDYGTALCAACANGEVKMVKYLLERGADVTIQGPFGAPLHVAVLAGQVDIVELLVQKNGNRQNRADCHWDTFGSAINVGRIMKRTKEVHIMRSRGLREFVSDGLC</sequence>
<name>A0A8H7D3D8_9AGAR</name>
<dbReference type="PROSITE" id="PS50297">
    <property type="entry name" value="ANK_REP_REGION"/>
    <property type="match status" value="1"/>
</dbReference>
<dbReference type="Gene3D" id="1.25.40.20">
    <property type="entry name" value="Ankyrin repeat-containing domain"/>
    <property type="match status" value="1"/>
</dbReference>
<dbReference type="PROSITE" id="PS50088">
    <property type="entry name" value="ANK_REPEAT"/>
    <property type="match status" value="2"/>
</dbReference>
<dbReference type="InterPro" id="IPR036770">
    <property type="entry name" value="Ankyrin_rpt-contain_sf"/>
</dbReference>
<feature type="transmembrane region" description="Helical" evidence="4">
    <location>
        <begin position="230"/>
        <end position="257"/>
    </location>
</feature>
<evidence type="ECO:0000256" key="3">
    <source>
        <dbReference type="PROSITE-ProRule" id="PRU00023"/>
    </source>
</evidence>
<dbReference type="SMART" id="SM00248">
    <property type="entry name" value="ANK"/>
    <property type="match status" value="3"/>
</dbReference>
<protein>
    <submittedName>
        <fullName evidence="5">Multiple ankyrin repeats single kh domain</fullName>
    </submittedName>
</protein>
<keyword evidence="4" id="KW-0812">Transmembrane</keyword>
<evidence type="ECO:0000313" key="5">
    <source>
        <dbReference type="EMBL" id="KAF7360025.1"/>
    </source>
</evidence>
<feature type="repeat" description="ANK" evidence="3">
    <location>
        <begin position="474"/>
        <end position="502"/>
    </location>
</feature>
<keyword evidence="4" id="KW-1133">Transmembrane helix</keyword>
<dbReference type="EMBL" id="JACAZI010000005">
    <property type="protein sequence ID" value="KAF7360025.1"/>
    <property type="molecule type" value="Genomic_DNA"/>
</dbReference>
<feature type="transmembrane region" description="Helical" evidence="4">
    <location>
        <begin position="297"/>
        <end position="318"/>
    </location>
</feature>
<dbReference type="InterPro" id="IPR002110">
    <property type="entry name" value="Ankyrin_rpt"/>
</dbReference>
<feature type="transmembrane region" description="Helical" evidence="4">
    <location>
        <begin position="52"/>
        <end position="70"/>
    </location>
</feature>
<feature type="transmembrane region" description="Helical" evidence="4">
    <location>
        <begin position="20"/>
        <end position="40"/>
    </location>
</feature>
<dbReference type="OrthoDB" id="3351993at2759"/>
<evidence type="ECO:0000256" key="1">
    <source>
        <dbReference type="ARBA" id="ARBA00022737"/>
    </source>
</evidence>
<evidence type="ECO:0000313" key="6">
    <source>
        <dbReference type="Proteomes" id="UP000620124"/>
    </source>
</evidence>
<dbReference type="Proteomes" id="UP000620124">
    <property type="component" value="Unassembled WGS sequence"/>
</dbReference>
<keyword evidence="6" id="KW-1185">Reference proteome</keyword>